<comment type="similarity">
    <text evidence="8">Belongs to the insect chemoreceptor superfamily. Gustatory receptor (GR) family.</text>
</comment>
<dbReference type="GO" id="GO:0050909">
    <property type="term" value="P:sensory perception of taste"/>
    <property type="evidence" value="ECO:0007669"/>
    <property type="project" value="InterPro"/>
</dbReference>
<feature type="transmembrane region" description="Helical" evidence="8">
    <location>
        <begin position="410"/>
        <end position="430"/>
    </location>
</feature>
<keyword evidence="9" id="KW-0175">Coiled coil</keyword>
<evidence type="ECO:0000256" key="4">
    <source>
        <dbReference type="ARBA" id="ARBA00022989"/>
    </source>
</evidence>
<dbReference type="OrthoDB" id="7862671at2759"/>
<keyword evidence="2 8" id="KW-1003">Cell membrane</keyword>
<keyword evidence="3 8" id="KW-0812">Transmembrane</keyword>
<feature type="transmembrane region" description="Helical" evidence="8">
    <location>
        <begin position="101"/>
        <end position="121"/>
    </location>
</feature>
<dbReference type="GO" id="GO:0007165">
    <property type="term" value="P:signal transduction"/>
    <property type="evidence" value="ECO:0007669"/>
    <property type="project" value="UniProtKB-KW"/>
</dbReference>
<dbReference type="GO" id="GO:0030425">
    <property type="term" value="C:dendrite"/>
    <property type="evidence" value="ECO:0007669"/>
    <property type="project" value="TreeGrafter"/>
</dbReference>
<evidence type="ECO:0000256" key="6">
    <source>
        <dbReference type="ARBA" id="ARBA00023170"/>
    </source>
</evidence>
<proteinExistence type="inferred from homology"/>
<sequence length="675" mass="79255">MCIYLAGMLRWKLNFSYTVTYDVVNNSVSRRIDLFNFGVLILSHGIISMELLWSKYNDQFEQQLQRFSHQLRVHLAHKLNLGRVKRHCWLIYCFMLTRNGLIIAMTLYNCIASTITLVILANCYSEVVIITRCSELTLHIVLILCCYKDLQQVAQQTMRSLERLDIDLAASLERLNALQALHVQLWKIQRDVENKFRRSLTAIIFKYFVDAFVLPYWIFVIVDRNYNAPYVLHCASEEFGRLLEISILCWCCAQCQQLQRCFSSQFYRLSRNRKLEQLNAALLRISVQLAQENFQLNVDGLIKVNNEFLGKFVFAVMSYLFICIQFRMNMSSTEVHFNYMVIYDFCHDHFSRMLDLVNYVTLTATHAAITIEVLWLNRTEQIEQQLEHIRQLLLLQFGCKMNLARVRRYCNLNYMCLIVRLLALTAMTLYCNLNSNPSVLLYYGLYSELVLLMRLSEFNLYATLIMAFYMELHDISNCLRMELNWTRFRIWSARRTSLKRLCSLQQLHGLLWQVVRCIEDNFAWSLILLMLKYFVDTSVMPYWIYINIINDIDVSMVYYCITEDLCKLCGIILSCLICTRCALLQQQLRAMFHGLLTDRHSRQLNYRLLSISRQLSQECCQFSASGLLLINNETLGKFLFGMVTYIVICIQFRKALIAKTLTDAVVSTISLSQLP</sequence>
<dbReference type="GO" id="GO:0008049">
    <property type="term" value="P:male courtship behavior"/>
    <property type="evidence" value="ECO:0007669"/>
    <property type="project" value="TreeGrafter"/>
</dbReference>
<dbReference type="InterPro" id="IPR013604">
    <property type="entry name" value="7TM_chemorcpt"/>
</dbReference>
<dbReference type="Pfam" id="PF08395">
    <property type="entry name" value="7tm_7"/>
    <property type="match status" value="2"/>
</dbReference>
<feature type="transmembrane region" description="Helical" evidence="8">
    <location>
        <begin position="34"/>
        <end position="53"/>
    </location>
</feature>
<dbReference type="AlphaFoldDB" id="A0A0M4EKE6"/>
<dbReference type="OMA" id="IYTMMEL"/>
<feature type="transmembrane region" description="Helical" evidence="8">
    <location>
        <begin position="450"/>
        <end position="470"/>
    </location>
</feature>
<keyword evidence="11" id="KW-1185">Reference proteome</keyword>
<dbReference type="GO" id="GO:0005886">
    <property type="term" value="C:plasma membrane"/>
    <property type="evidence" value="ECO:0007669"/>
    <property type="project" value="UniProtKB-SubCell"/>
</dbReference>
<feature type="transmembrane region" description="Helical" evidence="8">
    <location>
        <begin position="522"/>
        <end position="544"/>
    </location>
</feature>
<evidence type="ECO:0000313" key="11">
    <source>
        <dbReference type="Proteomes" id="UP000494163"/>
    </source>
</evidence>
<evidence type="ECO:0000256" key="8">
    <source>
        <dbReference type="RuleBase" id="RU363108"/>
    </source>
</evidence>
<evidence type="ECO:0000313" key="10">
    <source>
        <dbReference type="EMBL" id="ALC45565.1"/>
    </source>
</evidence>
<feature type="transmembrane region" description="Helical" evidence="8">
    <location>
        <begin position="308"/>
        <end position="326"/>
    </location>
</feature>
<keyword evidence="7 8" id="KW-0807">Transducer</keyword>
<dbReference type="PANTHER" id="PTHR21143:SF133">
    <property type="entry name" value="GUSTATORY AND PHEROMONE RECEPTOR 32A-RELATED"/>
    <property type="match status" value="1"/>
</dbReference>
<name>A0A0M4EKE6_DROBS</name>
<reference evidence="10 11" key="1">
    <citation type="submission" date="2015-08" db="EMBL/GenBank/DDBJ databases">
        <title>Ancestral chromatin configuration constrains chromatin evolution on differentiating sex chromosomes in Drosophila.</title>
        <authorList>
            <person name="Zhou Q."/>
            <person name="Bachtrog D."/>
        </authorList>
    </citation>
    <scope>NUCLEOTIDE SEQUENCE [LARGE SCALE GENOMIC DNA]</scope>
    <source>
        <tissue evidence="10">Whole larvae</tissue>
    </source>
</reference>
<protein>
    <recommendedName>
        <fullName evidence="8">Gustatory receptor</fullName>
    </recommendedName>
</protein>
<keyword evidence="5 8" id="KW-0472">Membrane</keyword>
<feature type="coiled-coil region" evidence="9">
    <location>
        <begin position="147"/>
        <end position="181"/>
    </location>
</feature>
<dbReference type="GO" id="GO:0043025">
    <property type="term" value="C:neuronal cell body"/>
    <property type="evidence" value="ECO:0007669"/>
    <property type="project" value="TreeGrafter"/>
</dbReference>
<comment type="subcellular location">
    <subcellularLocation>
        <location evidence="1 8">Cell membrane</location>
        <topology evidence="1 8">Multi-pass membrane protein</topology>
    </subcellularLocation>
</comment>
<evidence type="ECO:0000256" key="5">
    <source>
        <dbReference type="ARBA" id="ARBA00023136"/>
    </source>
</evidence>
<gene>
    <name evidence="10" type="ORF">Dbus_chr3Rg315</name>
</gene>
<accession>A0A0M4EKE6</accession>
<organism evidence="10 11">
    <name type="scientific">Drosophila busckii</name>
    <name type="common">Fruit fly</name>
    <dbReference type="NCBI Taxonomy" id="30019"/>
    <lineage>
        <taxon>Eukaryota</taxon>
        <taxon>Metazoa</taxon>
        <taxon>Ecdysozoa</taxon>
        <taxon>Arthropoda</taxon>
        <taxon>Hexapoda</taxon>
        <taxon>Insecta</taxon>
        <taxon>Pterygota</taxon>
        <taxon>Neoptera</taxon>
        <taxon>Endopterygota</taxon>
        <taxon>Diptera</taxon>
        <taxon>Brachycera</taxon>
        <taxon>Muscomorpha</taxon>
        <taxon>Ephydroidea</taxon>
        <taxon>Drosophilidae</taxon>
        <taxon>Drosophila</taxon>
    </lineage>
</organism>
<dbReference type="Proteomes" id="UP000494163">
    <property type="component" value="Chromosome 3R"/>
</dbReference>
<evidence type="ECO:0000256" key="1">
    <source>
        <dbReference type="ARBA" id="ARBA00004651"/>
    </source>
</evidence>
<evidence type="ECO:0000256" key="3">
    <source>
        <dbReference type="ARBA" id="ARBA00022692"/>
    </source>
</evidence>
<keyword evidence="6 8" id="KW-0675">Receptor</keyword>
<dbReference type="GO" id="GO:0030424">
    <property type="term" value="C:axon"/>
    <property type="evidence" value="ECO:0007669"/>
    <property type="project" value="TreeGrafter"/>
</dbReference>
<evidence type="ECO:0000256" key="9">
    <source>
        <dbReference type="SAM" id="Coils"/>
    </source>
</evidence>
<dbReference type="GO" id="GO:0007635">
    <property type="term" value="P:chemosensory behavior"/>
    <property type="evidence" value="ECO:0007669"/>
    <property type="project" value="TreeGrafter"/>
</dbReference>
<evidence type="ECO:0000256" key="2">
    <source>
        <dbReference type="ARBA" id="ARBA00022475"/>
    </source>
</evidence>
<comment type="function">
    <text evidence="8">Gustatory receptor which mediates acceptance or avoidance behavior, depending on its substrates.</text>
</comment>
<dbReference type="EMBL" id="CP012526">
    <property type="protein sequence ID" value="ALC45565.1"/>
    <property type="molecule type" value="Genomic_DNA"/>
</dbReference>
<evidence type="ECO:0000256" key="7">
    <source>
        <dbReference type="ARBA" id="ARBA00023224"/>
    </source>
</evidence>
<keyword evidence="4 8" id="KW-1133">Transmembrane helix</keyword>
<feature type="transmembrane region" description="Helical" evidence="8">
    <location>
        <begin position="204"/>
        <end position="222"/>
    </location>
</feature>
<dbReference type="PANTHER" id="PTHR21143">
    <property type="entry name" value="INVERTEBRATE GUSTATORY RECEPTOR"/>
    <property type="match status" value="1"/>
</dbReference>